<accession>A0A087CIZ3</accession>
<evidence type="ECO:0000313" key="1">
    <source>
        <dbReference type="EMBL" id="KFI83243.1"/>
    </source>
</evidence>
<organism evidence="1 2">
    <name type="scientific">Bifidobacterium psychraerophilum</name>
    <dbReference type="NCBI Taxonomy" id="218140"/>
    <lineage>
        <taxon>Bacteria</taxon>
        <taxon>Bacillati</taxon>
        <taxon>Actinomycetota</taxon>
        <taxon>Actinomycetes</taxon>
        <taxon>Bifidobacteriales</taxon>
        <taxon>Bifidobacteriaceae</taxon>
        <taxon>Bifidobacterium</taxon>
    </lineage>
</organism>
<protein>
    <submittedName>
        <fullName evidence="1">Uncharacterized protein</fullName>
    </submittedName>
</protein>
<dbReference type="EMBL" id="JGZI01000007">
    <property type="protein sequence ID" value="KFI83243.1"/>
    <property type="molecule type" value="Genomic_DNA"/>
</dbReference>
<sequence>MSPNFRIAKIASVSVAIAIACTPDCQRSLLRSDTPLKTFTLGLFRRTIRILRRQDLRGEQNTDDRIVVLQRWTGDRPRRAPRGKTNGGAELYVQCPLGWS</sequence>
<proteinExistence type="predicted"/>
<dbReference type="PROSITE" id="PS51257">
    <property type="entry name" value="PROKAR_LIPOPROTEIN"/>
    <property type="match status" value="1"/>
</dbReference>
<evidence type="ECO:0000313" key="2">
    <source>
        <dbReference type="Proteomes" id="UP000029050"/>
    </source>
</evidence>
<comment type="caution">
    <text evidence="1">The sequence shown here is derived from an EMBL/GenBank/DDBJ whole genome shotgun (WGS) entry which is preliminary data.</text>
</comment>
<keyword evidence="2" id="KW-1185">Reference proteome</keyword>
<reference evidence="1 2" key="1">
    <citation type="submission" date="2014-03" db="EMBL/GenBank/DDBJ databases">
        <title>Genomics of Bifidobacteria.</title>
        <authorList>
            <person name="Ventura M."/>
            <person name="Milani C."/>
            <person name="Lugli G.A."/>
        </authorList>
    </citation>
    <scope>NUCLEOTIDE SEQUENCE [LARGE SCALE GENOMIC DNA]</scope>
    <source>
        <strain evidence="1 2">LMG 21775</strain>
    </source>
</reference>
<name>A0A087CIZ3_9BIFI</name>
<dbReference type="Proteomes" id="UP000029050">
    <property type="component" value="Unassembled WGS sequence"/>
</dbReference>
<dbReference type="AlphaFoldDB" id="A0A087CIZ3"/>
<gene>
    <name evidence="1" type="ORF">BPSY_2212</name>
</gene>